<dbReference type="EMBL" id="CP027062">
    <property type="protein sequence ID" value="AVI49892.1"/>
    <property type="molecule type" value="Genomic_DNA"/>
</dbReference>
<organism evidence="1 2">
    <name type="scientific">Pukyongia salina</name>
    <dbReference type="NCBI Taxonomy" id="2094025"/>
    <lineage>
        <taxon>Bacteria</taxon>
        <taxon>Pseudomonadati</taxon>
        <taxon>Bacteroidota</taxon>
        <taxon>Flavobacteriia</taxon>
        <taxon>Flavobacteriales</taxon>
        <taxon>Flavobacteriaceae</taxon>
        <taxon>Pukyongia</taxon>
    </lineage>
</organism>
<sequence>MLSILAIFIISQVGFGQTQAPSVQTGVTFQWSDTQAVNSDPATIASITIDGVVYSSFAAPSSYALTRLGPDGHNQNKILENGVTINGSSANVDWNTDAIAAFQDKNLNHYFNANANGRNICNNFLSVLTTDAQIQSLYYTPGIPSNDGGILAITERNANNCYYIAVYGYAVGGSTEVFLGDTFVRQNSTQWGPLFNAPPAGVDYWNSGRVVENGGTLGIAIFVLDDLAPVGSVITRVDLVAATEDHGDGKLFIAQRYATPKTETGCIDQEFNGTVNDGTAPAGSTYSLVSGPTPAGQDFTFNSDGSYSYVPSSGYLGDVTFEYEVCLPVPNSGICDTSTVTISYVTYPNAGCPCISGNADGPLLQTN</sequence>
<evidence type="ECO:0000313" key="1">
    <source>
        <dbReference type="EMBL" id="AVI49892.1"/>
    </source>
</evidence>
<dbReference type="KEGG" id="aue:C5O00_01385"/>
<dbReference type="Pfam" id="PF17963">
    <property type="entry name" value="Big_9"/>
    <property type="match status" value="1"/>
</dbReference>
<proteinExistence type="predicted"/>
<protein>
    <submittedName>
        <fullName evidence="1">Uncharacterized protein</fullName>
    </submittedName>
</protein>
<evidence type="ECO:0000313" key="2">
    <source>
        <dbReference type="Proteomes" id="UP000238442"/>
    </source>
</evidence>
<accession>A0A2S0HTC9</accession>
<dbReference type="AlphaFoldDB" id="A0A2S0HTC9"/>
<gene>
    <name evidence="1" type="ORF">C5O00_01385</name>
</gene>
<keyword evidence="2" id="KW-1185">Reference proteome</keyword>
<name>A0A2S0HTC9_9FLAO</name>
<dbReference type="Proteomes" id="UP000238442">
    <property type="component" value="Chromosome"/>
</dbReference>
<reference evidence="1 2" key="1">
    <citation type="submission" date="2018-02" db="EMBL/GenBank/DDBJ databases">
        <title>Genomic analysis of the strain RR4-38 isolated from a seawater recirculating aquaculture system.</title>
        <authorList>
            <person name="Kim Y.-S."/>
            <person name="Jang Y.H."/>
            <person name="Kim K.-H."/>
        </authorList>
    </citation>
    <scope>NUCLEOTIDE SEQUENCE [LARGE SCALE GENOMIC DNA]</scope>
    <source>
        <strain evidence="1 2">RR4-38</strain>
    </source>
</reference>